<dbReference type="InterPro" id="IPR052782">
    <property type="entry name" value="Oocyte-zygote_transition_reg"/>
</dbReference>
<protein>
    <recommendedName>
        <fullName evidence="6">Tyrosine-protein phosphatase domain-containing protein</fullName>
    </recommendedName>
</protein>
<dbReference type="STRING" id="42156.A0A3P6T302"/>
<dbReference type="PANTHER" id="PTHR46163:SF8">
    <property type="entry name" value="PROTEIN-TYROSINE PHOSPHATASE"/>
    <property type="match status" value="1"/>
</dbReference>
<evidence type="ECO:0000313" key="5">
    <source>
        <dbReference type="Proteomes" id="UP000277928"/>
    </source>
</evidence>
<dbReference type="OMA" id="GIACESM"/>
<keyword evidence="5" id="KW-1185">Reference proteome</keyword>
<dbReference type="Pfam" id="PF00102">
    <property type="entry name" value="Y_phosphatase"/>
    <property type="match status" value="1"/>
</dbReference>
<dbReference type="SUPFAM" id="SSF52799">
    <property type="entry name" value="(Phosphotyrosine protein) phosphatases II"/>
    <property type="match status" value="1"/>
</dbReference>
<evidence type="ECO:0000256" key="1">
    <source>
        <dbReference type="SAM" id="MobiDB-lite"/>
    </source>
</evidence>
<name>A0A3P6T302_LITSI</name>
<dbReference type="Gene3D" id="3.90.190.10">
    <property type="entry name" value="Protein tyrosine phosphatase superfamily"/>
    <property type="match status" value="1"/>
</dbReference>
<dbReference type="PROSITE" id="PS00383">
    <property type="entry name" value="TYR_PHOSPHATASE_1"/>
    <property type="match status" value="1"/>
</dbReference>
<dbReference type="InterPro" id="IPR003595">
    <property type="entry name" value="Tyr_Pase_cat"/>
</dbReference>
<dbReference type="SMART" id="SM00194">
    <property type="entry name" value="PTPc"/>
    <property type="match status" value="1"/>
</dbReference>
<sequence>MQQLRLILHLLQFYFAKEVNKIGKLNDLNYCCYLSENVALWKQMKGRKTASRKKSDTDTKSNQQPNVAKCQANARTEVERWVRRALEKGVGGLREEFLSLKRYTPQGMTTNAFQGTFEAGKSRYKDVPCQDKYRVVLRWPGATEDYIHANYIATPINEKRFICTQGPMPNSVVDFWHMVVQEESDCIVMLTNTIEKGLNKCEQYWPNDAGQTATFGDITISNTAVRALAPDETTVRVSLLKVQWKENGREKSREIRHYQWINWPDRGVPPCRLTSMVLLSNIRGTKKPIVVHCSAGIGRTGAIVAIEYILEKLQQGIACESMDKILKELRNQRPFTIQNDMQYLYVHRVMLFYFIDKYKVCADNDELMAKYKQFVADYDKITG</sequence>
<evidence type="ECO:0008006" key="6">
    <source>
        <dbReference type="Google" id="ProtNLM"/>
    </source>
</evidence>
<dbReference type="InterPro" id="IPR000242">
    <property type="entry name" value="PTP_cat"/>
</dbReference>
<dbReference type="OrthoDB" id="8815311at2759"/>
<dbReference type="InterPro" id="IPR000387">
    <property type="entry name" value="Tyr_Pase_dom"/>
</dbReference>
<evidence type="ECO:0000313" key="4">
    <source>
        <dbReference type="EMBL" id="VDK76963.1"/>
    </source>
</evidence>
<dbReference type="AlphaFoldDB" id="A0A3P6T302"/>
<dbReference type="PROSITE" id="PS50055">
    <property type="entry name" value="TYR_PHOSPHATASE_PTP"/>
    <property type="match status" value="1"/>
</dbReference>
<gene>
    <name evidence="4" type="ORF">NLS_LOCUS3462</name>
</gene>
<evidence type="ECO:0000259" key="3">
    <source>
        <dbReference type="PROSITE" id="PS50056"/>
    </source>
</evidence>
<dbReference type="PRINTS" id="PR00700">
    <property type="entry name" value="PRTYPHPHTASE"/>
</dbReference>
<accession>A0A3P6T302</accession>
<dbReference type="SMART" id="SM00404">
    <property type="entry name" value="PTPc_motif"/>
    <property type="match status" value="1"/>
</dbReference>
<feature type="domain" description="Tyrosine specific protein phosphatases" evidence="3">
    <location>
        <begin position="283"/>
        <end position="344"/>
    </location>
</feature>
<dbReference type="PANTHER" id="PTHR46163">
    <property type="entry name" value="TYROSINE-PROTEIN PHOSPHATASE-RELATED"/>
    <property type="match status" value="1"/>
</dbReference>
<reference evidence="4 5" key="1">
    <citation type="submission" date="2018-08" db="EMBL/GenBank/DDBJ databases">
        <authorList>
            <person name="Laetsch R D."/>
            <person name="Stevens L."/>
            <person name="Kumar S."/>
            <person name="Blaxter L. M."/>
        </authorList>
    </citation>
    <scope>NUCLEOTIDE SEQUENCE [LARGE SCALE GENOMIC DNA]</scope>
</reference>
<dbReference type="PROSITE" id="PS50056">
    <property type="entry name" value="TYR_PHOSPHATASE_2"/>
    <property type="match status" value="1"/>
</dbReference>
<organism evidence="4 5">
    <name type="scientific">Litomosoides sigmodontis</name>
    <name type="common">Filarial nematode worm</name>
    <dbReference type="NCBI Taxonomy" id="42156"/>
    <lineage>
        <taxon>Eukaryota</taxon>
        <taxon>Metazoa</taxon>
        <taxon>Ecdysozoa</taxon>
        <taxon>Nematoda</taxon>
        <taxon>Chromadorea</taxon>
        <taxon>Rhabditida</taxon>
        <taxon>Spirurina</taxon>
        <taxon>Spiruromorpha</taxon>
        <taxon>Filarioidea</taxon>
        <taxon>Onchocercidae</taxon>
        <taxon>Litomosoides</taxon>
    </lineage>
</organism>
<dbReference type="InterPro" id="IPR029021">
    <property type="entry name" value="Prot-tyrosine_phosphatase-like"/>
</dbReference>
<proteinExistence type="predicted"/>
<dbReference type="GO" id="GO:0004725">
    <property type="term" value="F:protein tyrosine phosphatase activity"/>
    <property type="evidence" value="ECO:0007669"/>
    <property type="project" value="InterPro"/>
</dbReference>
<feature type="domain" description="Tyrosine-protein phosphatase" evidence="2">
    <location>
        <begin position="93"/>
        <end position="353"/>
    </location>
</feature>
<dbReference type="InterPro" id="IPR016130">
    <property type="entry name" value="Tyr_Pase_AS"/>
</dbReference>
<evidence type="ECO:0000259" key="2">
    <source>
        <dbReference type="PROSITE" id="PS50055"/>
    </source>
</evidence>
<dbReference type="Proteomes" id="UP000277928">
    <property type="component" value="Unassembled WGS sequence"/>
</dbReference>
<feature type="region of interest" description="Disordered" evidence="1">
    <location>
        <begin position="49"/>
        <end position="72"/>
    </location>
</feature>
<dbReference type="EMBL" id="UYRX01000189">
    <property type="protein sequence ID" value="VDK76963.1"/>
    <property type="molecule type" value="Genomic_DNA"/>
</dbReference>
<dbReference type="CDD" id="cd00047">
    <property type="entry name" value="PTPc"/>
    <property type="match status" value="1"/>
</dbReference>